<proteinExistence type="inferred from homology"/>
<keyword evidence="11" id="KW-1185">Reference proteome</keyword>
<comment type="similarity">
    <text evidence="1">Belongs to the LEM family.</text>
</comment>
<dbReference type="GeneTree" id="ENSGT00940000154098"/>
<dbReference type="AlphaFoldDB" id="A0A3Q3AGA2"/>
<evidence type="ECO:0000259" key="8">
    <source>
        <dbReference type="PROSITE" id="PS50954"/>
    </source>
</evidence>
<dbReference type="PROSITE" id="PS50955">
    <property type="entry name" value="LEM_LIKE"/>
    <property type="match status" value="1"/>
</dbReference>
<dbReference type="Gene3D" id="1.10.720.40">
    <property type="match status" value="2"/>
</dbReference>
<dbReference type="PANTHER" id="PTHR12019">
    <property type="entry name" value="LAMINA-ASSOCIATED POLYPEPTIDE THYMOPOIETIN"/>
    <property type="match status" value="1"/>
</dbReference>
<dbReference type="SMART" id="SM01261">
    <property type="entry name" value="Thymopoietin"/>
    <property type="match status" value="1"/>
</dbReference>
<feature type="domain" description="LEM-like" evidence="9">
    <location>
        <begin position="5"/>
        <end position="48"/>
    </location>
</feature>
<dbReference type="CDD" id="cd12940">
    <property type="entry name" value="LEM_LAP2_LEMD1"/>
    <property type="match status" value="1"/>
</dbReference>
<dbReference type="Pfam" id="PF08198">
    <property type="entry name" value="Thymopoietin"/>
    <property type="match status" value="1"/>
</dbReference>
<evidence type="ECO:0000256" key="6">
    <source>
        <dbReference type="SAM" id="MobiDB-lite"/>
    </source>
</evidence>
<evidence type="ECO:0000259" key="9">
    <source>
        <dbReference type="PROSITE" id="PS50955"/>
    </source>
</evidence>
<dbReference type="SMART" id="SM00540">
    <property type="entry name" value="LEM"/>
    <property type="match status" value="1"/>
</dbReference>
<feature type="region of interest" description="Disordered" evidence="6">
    <location>
        <begin position="144"/>
        <end position="183"/>
    </location>
</feature>
<dbReference type="Pfam" id="PF03020">
    <property type="entry name" value="LEM"/>
    <property type="match status" value="1"/>
</dbReference>
<keyword evidence="4" id="KW-0007">Acetylation</keyword>
<dbReference type="InterPro" id="IPR051656">
    <property type="entry name" value="LEM_domain"/>
</dbReference>
<feature type="compositionally biased region" description="Low complexity" evidence="6">
    <location>
        <begin position="73"/>
        <end position="85"/>
    </location>
</feature>
<evidence type="ECO:0000256" key="3">
    <source>
        <dbReference type="ARBA" id="ARBA00022553"/>
    </source>
</evidence>
<dbReference type="SUPFAM" id="SSF63451">
    <property type="entry name" value="LEM domain"/>
    <property type="match status" value="2"/>
</dbReference>
<keyword evidence="5" id="KW-0238">DNA-binding</keyword>
<reference evidence="10" key="1">
    <citation type="submission" date="2025-08" db="UniProtKB">
        <authorList>
            <consortium name="Ensembl"/>
        </authorList>
    </citation>
    <scope>IDENTIFICATION</scope>
</reference>
<dbReference type="GO" id="GO:0005635">
    <property type="term" value="C:nuclear envelope"/>
    <property type="evidence" value="ECO:0007669"/>
    <property type="project" value="UniProtKB-ARBA"/>
</dbReference>
<feature type="domain" description="LEM" evidence="8">
    <location>
        <begin position="92"/>
        <end position="136"/>
    </location>
</feature>
<dbReference type="PROSITE" id="PS50954">
    <property type="entry name" value="LEM"/>
    <property type="match status" value="1"/>
</dbReference>
<evidence type="ECO:0000256" key="5">
    <source>
        <dbReference type="ARBA" id="ARBA00023125"/>
    </source>
</evidence>
<dbReference type="PANTHER" id="PTHR12019:SF21">
    <property type="entry name" value="THYMOPOIETIN A"/>
    <property type="match status" value="1"/>
</dbReference>
<sequence>MPEYLEDPAVLTKDKLRAELLAHNVELPSGNPNKDAFVQLYLKNLTVRNKKHHPNLAVDGFSSDEELPPPVVPGRSRSSGKVSCKSSRKSEELDMAALTDEGLRDELLKHGVDVGPIVASTRKLYEKKLQKLLVDGSAQLLQVNHNGNSESDAYSDKEDEPEPKTEAEPEPAPVVERAVRSRGKNSQQQTVRIRFCCRREKHWFDLYEGWDMECVFVLLWVRSPTGTKRFCVFSSATCRRSIRGAAGRPVASGDLETDEDYLLSSLPPCSSSSLPPLVRGSLSLWVKLALLSIVAVFLFLVYQNMEPNFTSM</sequence>
<keyword evidence="7" id="KW-1133">Transmembrane helix</keyword>
<dbReference type="InterPro" id="IPR003887">
    <property type="entry name" value="LEM_dom"/>
</dbReference>
<dbReference type="InterPro" id="IPR013146">
    <property type="entry name" value="LEM-like_dom"/>
</dbReference>
<organism evidence="10 11">
    <name type="scientific">Kryptolebias marmoratus</name>
    <name type="common">Mangrove killifish</name>
    <name type="synonym">Rivulus marmoratus</name>
    <dbReference type="NCBI Taxonomy" id="37003"/>
    <lineage>
        <taxon>Eukaryota</taxon>
        <taxon>Metazoa</taxon>
        <taxon>Chordata</taxon>
        <taxon>Craniata</taxon>
        <taxon>Vertebrata</taxon>
        <taxon>Euteleostomi</taxon>
        <taxon>Actinopterygii</taxon>
        <taxon>Neopterygii</taxon>
        <taxon>Teleostei</taxon>
        <taxon>Neoteleostei</taxon>
        <taxon>Acanthomorphata</taxon>
        <taxon>Ovalentaria</taxon>
        <taxon>Atherinomorphae</taxon>
        <taxon>Cyprinodontiformes</taxon>
        <taxon>Rivulidae</taxon>
        <taxon>Kryptolebias</taxon>
    </lineage>
</organism>
<keyword evidence="7" id="KW-0472">Membrane</keyword>
<dbReference type="GO" id="GO:0003677">
    <property type="term" value="F:DNA binding"/>
    <property type="evidence" value="ECO:0007669"/>
    <property type="project" value="UniProtKB-KW"/>
</dbReference>
<dbReference type="Proteomes" id="UP000264800">
    <property type="component" value="Unplaced"/>
</dbReference>
<evidence type="ECO:0000256" key="2">
    <source>
        <dbReference type="ARBA" id="ARBA00022481"/>
    </source>
</evidence>
<evidence type="ECO:0000256" key="4">
    <source>
        <dbReference type="ARBA" id="ARBA00022990"/>
    </source>
</evidence>
<protein>
    <submittedName>
        <fullName evidence="10">Thymopoietin a</fullName>
    </submittedName>
</protein>
<name>A0A3Q3AGA2_KRYMA</name>
<evidence type="ECO:0000313" key="11">
    <source>
        <dbReference type="Proteomes" id="UP000264800"/>
    </source>
</evidence>
<keyword evidence="7" id="KW-0812">Transmembrane</keyword>
<reference evidence="10" key="2">
    <citation type="submission" date="2025-09" db="UniProtKB">
        <authorList>
            <consortium name="Ensembl"/>
        </authorList>
    </citation>
    <scope>IDENTIFICATION</scope>
</reference>
<feature type="region of interest" description="Disordered" evidence="6">
    <location>
        <begin position="56"/>
        <end position="90"/>
    </location>
</feature>
<evidence type="ECO:0000313" key="10">
    <source>
        <dbReference type="Ensembl" id="ENSKMAP00000015311.1"/>
    </source>
</evidence>
<evidence type="ECO:0000256" key="7">
    <source>
        <dbReference type="SAM" id="Phobius"/>
    </source>
</evidence>
<dbReference type="CDD" id="cd12935">
    <property type="entry name" value="LEM_like"/>
    <property type="match status" value="1"/>
</dbReference>
<dbReference type="InterPro" id="IPR011015">
    <property type="entry name" value="LEM/LEM-like_dom_sf"/>
</dbReference>
<feature type="transmembrane region" description="Helical" evidence="7">
    <location>
        <begin position="282"/>
        <end position="302"/>
    </location>
</feature>
<evidence type="ECO:0000256" key="1">
    <source>
        <dbReference type="ARBA" id="ARBA00007744"/>
    </source>
</evidence>
<dbReference type="Ensembl" id="ENSKMAT00000015532.1">
    <property type="protein sequence ID" value="ENSKMAP00000015311.1"/>
    <property type="gene ID" value="ENSKMAG00000011438.1"/>
</dbReference>
<keyword evidence="2" id="KW-0488">Methylation</keyword>
<accession>A0A3Q3AGA2</accession>
<keyword evidence="3" id="KW-0597">Phosphoprotein</keyword>
<dbReference type="FunFam" id="1.10.720.40:FF:000001">
    <property type="entry name" value="LEM domain containing 2, isoform CRA_a"/>
    <property type="match status" value="2"/>
</dbReference>